<sequence length="343" mass="38518">MSTKKAGAWALRHSDGLLPNLLALGAMAGGWAGGIALMGLGPLWAWPVGVLLVAEGLILSAYYLHEFAHNAIFARNGANERFGQAMTWITGSCYARFADLRFKHMRHHIDRADVITFDYKKFLRTRSAPVRGLFLAAEWAYVPAVELLMHAYVIALPFIDARRRELRGHVLRVLALRVAGFALLGWWSPMALLGYAVAYCVMLHVLRFADAYQHTYEAFELLEGGAPADPKRDRAYEQRNTYSNVVSAGHPLLNLLLLNFPYHNAHHERPVEPWYRLPALHHKLYGDSYQQVIPMCELIGAHHRYRVVRLLSDDYGDVVEMPAGRLDAHGFYGAVGVSFLTAV</sequence>
<evidence type="ECO:0000259" key="2">
    <source>
        <dbReference type="Pfam" id="PF00487"/>
    </source>
</evidence>
<dbReference type="Pfam" id="PF00487">
    <property type="entry name" value="FA_desaturase"/>
    <property type="match status" value="1"/>
</dbReference>
<keyword evidence="1" id="KW-0812">Transmembrane</keyword>
<dbReference type="Proteomes" id="UP000675920">
    <property type="component" value="Unplaced"/>
</dbReference>
<keyword evidence="1" id="KW-0472">Membrane</keyword>
<dbReference type="AlphaFoldDB" id="A0A8B6X492"/>
<reference evidence="4" key="1">
    <citation type="submission" date="2025-08" db="UniProtKB">
        <authorList>
            <consortium name="RefSeq"/>
        </authorList>
    </citation>
    <scope>IDENTIFICATION</scope>
</reference>
<feature type="transmembrane region" description="Helical" evidence="1">
    <location>
        <begin position="193"/>
        <end position="209"/>
    </location>
</feature>
<proteinExistence type="predicted"/>
<feature type="transmembrane region" description="Helical" evidence="1">
    <location>
        <begin position="21"/>
        <end position="38"/>
    </location>
</feature>
<dbReference type="RefSeq" id="WP_028311434.1">
    <property type="nucleotide sequence ID" value="NZ_AXWS01000008.1"/>
</dbReference>
<dbReference type="InterPro" id="IPR005804">
    <property type="entry name" value="FA_desaturase_dom"/>
</dbReference>
<evidence type="ECO:0000313" key="3">
    <source>
        <dbReference type="Proteomes" id="UP000675920"/>
    </source>
</evidence>
<protein>
    <submittedName>
        <fullName evidence="4">Fatty acid desaturase</fullName>
    </submittedName>
</protein>
<feature type="transmembrane region" description="Helical" evidence="1">
    <location>
        <begin position="44"/>
        <end position="65"/>
    </location>
</feature>
<evidence type="ECO:0000313" key="4">
    <source>
        <dbReference type="RefSeq" id="WP_028311434.1"/>
    </source>
</evidence>
<keyword evidence="3" id="KW-1185">Reference proteome</keyword>
<evidence type="ECO:0000256" key="1">
    <source>
        <dbReference type="SAM" id="Phobius"/>
    </source>
</evidence>
<keyword evidence="1" id="KW-1133">Transmembrane helix</keyword>
<accession>A0A8B6X492</accession>
<feature type="domain" description="Fatty acid desaturase" evidence="2">
    <location>
        <begin position="45"/>
        <end position="296"/>
    </location>
</feature>
<dbReference type="GO" id="GO:0006629">
    <property type="term" value="P:lipid metabolic process"/>
    <property type="evidence" value="ECO:0007669"/>
    <property type="project" value="InterPro"/>
</dbReference>
<organism evidence="3 4">
    <name type="scientific">Derxia gummosa DSM 723</name>
    <dbReference type="NCBI Taxonomy" id="1121388"/>
    <lineage>
        <taxon>Bacteria</taxon>
        <taxon>Pseudomonadati</taxon>
        <taxon>Pseudomonadota</taxon>
        <taxon>Betaproteobacteria</taxon>
        <taxon>Burkholderiales</taxon>
        <taxon>Alcaligenaceae</taxon>
        <taxon>Derxia</taxon>
    </lineage>
</organism>
<dbReference type="OrthoDB" id="784276at2"/>
<name>A0A8B6X492_9BURK</name>